<dbReference type="PRINTS" id="PR01486">
    <property type="entry name" value="PHPHLIPASEA1"/>
</dbReference>
<keyword evidence="9" id="KW-1134">Transmembrane beta strand</keyword>
<evidence type="ECO:0000256" key="10">
    <source>
        <dbReference type="ARBA" id="ARBA00022692"/>
    </source>
</evidence>
<evidence type="ECO:0000256" key="2">
    <source>
        <dbReference type="ARBA" id="ARBA00001604"/>
    </source>
</evidence>
<feature type="region of interest" description="Disordered" evidence="20">
    <location>
        <begin position="52"/>
        <end position="87"/>
    </location>
</feature>
<dbReference type="SUPFAM" id="SSF56931">
    <property type="entry name" value="Outer membrane phospholipase A (OMPLA)"/>
    <property type="match status" value="1"/>
</dbReference>
<accession>A0A5B8RGK9</accession>
<evidence type="ECO:0000256" key="11">
    <source>
        <dbReference type="ARBA" id="ARBA00022723"/>
    </source>
</evidence>
<name>A0A5B8RGK9_9ZZZZ</name>
<feature type="compositionally biased region" description="Basic and acidic residues" evidence="20">
    <location>
        <begin position="62"/>
        <end position="81"/>
    </location>
</feature>
<dbReference type="Gene3D" id="2.40.230.10">
    <property type="entry name" value="Phospholipase A1"/>
    <property type="match status" value="1"/>
</dbReference>
<organism evidence="21">
    <name type="scientific">uncultured organism</name>
    <dbReference type="NCBI Taxonomy" id="155900"/>
    <lineage>
        <taxon>unclassified sequences</taxon>
        <taxon>environmental samples</taxon>
    </lineage>
</organism>
<dbReference type="PANTHER" id="PTHR40457">
    <property type="entry name" value="PHOSPHOLIPASE A1"/>
    <property type="match status" value="1"/>
</dbReference>
<dbReference type="PANTHER" id="PTHR40457:SF1">
    <property type="entry name" value="PHOSPHOLIPASE A1"/>
    <property type="match status" value="1"/>
</dbReference>
<dbReference type="EC" id="3.1.1.4" evidence="8"/>
<keyword evidence="10" id="KW-0812">Transmembrane</keyword>
<evidence type="ECO:0000256" key="9">
    <source>
        <dbReference type="ARBA" id="ARBA00022452"/>
    </source>
</evidence>
<dbReference type="InterPro" id="IPR003187">
    <property type="entry name" value="PLipase_A1"/>
</dbReference>
<evidence type="ECO:0000256" key="5">
    <source>
        <dbReference type="ARBA" id="ARBA00010525"/>
    </source>
</evidence>
<evidence type="ECO:0000256" key="8">
    <source>
        <dbReference type="ARBA" id="ARBA00013278"/>
    </source>
</evidence>
<proteinExistence type="inferred from homology"/>
<comment type="cofactor">
    <cofactor evidence="3">
        <name>Ca(2+)</name>
        <dbReference type="ChEBI" id="CHEBI:29108"/>
    </cofactor>
</comment>
<evidence type="ECO:0000256" key="13">
    <source>
        <dbReference type="ARBA" id="ARBA00022801"/>
    </source>
</evidence>
<evidence type="ECO:0000256" key="19">
    <source>
        <dbReference type="ARBA" id="ARBA00032375"/>
    </source>
</evidence>
<keyword evidence="16" id="KW-0443">Lipid metabolism</keyword>
<dbReference type="GO" id="GO:0016042">
    <property type="term" value="P:lipid catabolic process"/>
    <property type="evidence" value="ECO:0007669"/>
    <property type="project" value="UniProtKB-KW"/>
</dbReference>
<comment type="subunit">
    <text evidence="6">Homodimer; dimerization is reversible, and the dimeric form is the active one.</text>
</comment>
<dbReference type="GO" id="GO:0016020">
    <property type="term" value="C:membrane"/>
    <property type="evidence" value="ECO:0007669"/>
    <property type="project" value="InterPro"/>
</dbReference>
<evidence type="ECO:0000256" key="3">
    <source>
        <dbReference type="ARBA" id="ARBA00001913"/>
    </source>
</evidence>
<dbReference type="EMBL" id="MN079155">
    <property type="protein sequence ID" value="QEA06602.1"/>
    <property type="molecule type" value="Genomic_DNA"/>
</dbReference>
<dbReference type="CDD" id="cd00541">
    <property type="entry name" value="OMPLA"/>
    <property type="match status" value="1"/>
</dbReference>
<evidence type="ECO:0000256" key="20">
    <source>
        <dbReference type="SAM" id="MobiDB-lite"/>
    </source>
</evidence>
<evidence type="ECO:0000256" key="18">
    <source>
        <dbReference type="ARBA" id="ARBA00023237"/>
    </source>
</evidence>
<dbReference type="AlphaFoldDB" id="A0A5B8RGK9"/>
<keyword evidence="15" id="KW-0442">Lipid degradation</keyword>
<evidence type="ECO:0000256" key="4">
    <source>
        <dbReference type="ARBA" id="ARBA00004571"/>
    </source>
</evidence>
<keyword evidence="11" id="KW-0479">Metal-binding</keyword>
<dbReference type="GO" id="GO:0004623">
    <property type="term" value="F:phospholipase A2 activity"/>
    <property type="evidence" value="ECO:0007669"/>
    <property type="project" value="UniProtKB-EC"/>
</dbReference>
<dbReference type="InterPro" id="IPR036541">
    <property type="entry name" value="PLipase_A1_sf"/>
</dbReference>
<keyword evidence="14" id="KW-0106">Calcium</keyword>
<dbReference type="GO" id="GO:0005509">
    <property type="term" value="F:calcium ion binding"/>
    <property type="evidence" value="ECO:0007669"/>
    <property type="project" value="TreeGrafter"/>
</dbReference>
<dbReference type="GO" id="GO:0008970">
    <property type="term" value="F:phospholipase A1 activity"/>
    <property type="evidence" value="ECO:0007669"/>
    <property type="project" value="UniProtKB-EC"/>
</dbReference>
<reference evidence="21" key="1">
    <citation type="submission" date="2019-06" db="EMBL/GenBank/DDBJ databases">
        <authorList>
            <person name="Murdoch R.W."/>
            <person name="Fathepure B."/>
        </authorList>
    </citation>
    <scope>NUCLEOTIDE SEQUENCE</scope>
</reference>
<protein>
    <recommendedName>
        <fullName evidence="19">Phosphatidylcholine 1-acylhydrolase</fullName>
        <ecNumber evidence="7">3.1.1.32</ecNumber>
        <ecNumber evidence="8">3.1.1.4</ecNumber>
    </recommendedName>
</protein>
<gene>
    <name evidence="21" type="ORF">KBTEX_02942</name>
</gene>
<dbReference type="Pfam" id="PF02253">
    <property type="entry name" value="PLA1"/>
    <property type="match status" value="1"/>
</dbReference>
<evidence type="ECO:0000256" key="6">
    <source>
        <dbReference type="ARBA" id="ARBA00011702"/>
    </source>
</evidence>
<keyword evidence="18" id="KW-0998">Cell outer membrane</keyword>
<comment type="catalytic activity">
    <reaction evidence="1">
        <text>a 1,2-diacyl-sn-glycero-3-phosphocholine + H2O = a 2-acyl-sn-glycero-3-phosphocholine + a fatty acid + H(+)</text>
        <dbReference type="Rhea" id="RHEA:18689"/>
        <dbReference type="ChEBI" id="CHEBI:15377"/>
        <dbReference type="ChEBI" id="CHEBI:15378"/>
        <dbReference type="ChEBI" id="CHEBI:28868"/>
        <dbReference type="ChEBI" id="CHEBI:57643"/>
        <dbReference type="ChEBI" id="CHEBI:57875"/>
        <dbReference type="EC" id="3.1.1.32"/>
    </reaction>
</comment>
<evidence type="ECO:0000256" key="15">
    <source>
        <dbReference type="ARBA" id="ARBA00022963"/>
    </source>
</evidence>
<comment type="subcellular location">
    <subcellularLocation>
        <location evidence="4">Cell outer membrane</location>
        <topology evidence="4">Multi-pass membrane protein</topology>
    </subcellularLocation>
</comment>
<comment type="catalytic activity">
    <reaction evidence="2">
        <text>a 1,2-diacyl-sn-glycero-3-phosphocholine + H2O = a 1-acyl-sn-glycero-3-phosphocholine + a fatty acid + H(+)</text>
        <dbReference type="Rhea" id="RHEA:15801"/>
        <dbReference type="ChEBI" id="CHEBI:15377"/>
        <dbReference type="ChEBI" id="CHEBI:15378"/>
        <dbReference type="ChEBI" id="CHEBI:28868"/>
        <dbReference type="ChEBI" id="CHEBI:57643"/>
        <dbReference type="ChEBI" id="CHEBI:58168"/>
        <dbReference type="EC" id="3.1.1.4"/>
    </reaction>
</comment>
<evidence type="ECO:0000256" key="1">
    <source>
        <dbReference type="ARBA" id="ARBA00000111"/>
    </source>
</evidence>
<dbReference type="EC" id="3.1.1.32" evidence="7"/>
<evidence type="ECO:0000313" key="21">
    <source>
        <dbReference type="EMBL" id="QEA06602.1"/>
    </source>
</evidence>
<comment type="similarity">
    <text evidence="5">Belongs to the phospholipase A1 family.</text>
</comment>
<keyword evidence="12" id="KW-0732">Signal</keyword>
<evidence type="ECO:0000256" key="16">
    <source>
        <dbReference type="ARBA" id="ARBA00023098"/>
    </source>
</evidence>
<keyword evidence="13 21" id="KW-0378">Hydrolase</keyword>
<evidence type="ECO:0000256" key="14">
    <source>
        <dbReference type="ARBA" id="ARBA00022837"/>
    </source>
</evidence>
<keyword evidence="17" id="KW-0472">Membrane</keyword>
<sequence>MTHRHLSIALCAGLVAVRAGAAETNATVEPGQALQGCMELKSAQERLTCYDTTLGRTPTGRSADELLPENRAKTPEEKVAEKTPPPAPSALAERWELVAQADRGPFVVTPYRPTYLLPFSYDFNPNEAAYRSDDMESVDHTEVKFQISFKTKIWPELGTRRGDLWLAYTQQSYWQAYNSEESAPFRETNYEPELIYSYRTNYNLFGLHGRLFTVGVNHMSNGRSDPQSRSWNRMTAGVLFDEGKWALRARGWWRLPESEGDDDNPNISDYYGRAQVWAHLKDGDQTYSVMLRSNLGIGGEPVRGALQLDYTFPFWGGMKGYIQLFHGYGDGLINYDNITTRASAGIMLIDWM</sequence>
<evidence type="ECO:0000256" key="12">
    <source>
        <dbReference type="ARBA" id="ARBA00022729"/>
    </source>
</evidence>
<evidence type="ECO:0000256" key="17">
    <source>
        <dbReference type="ARBA" id="ARBA00023136"/>
    </source>
</evidence>
<evidence type="ECO:0000256" key="7">
    <source>
        <dbReference type="ARBA" id="ARBA00013179"/>
    </source>
</evidence>